<dbReference type="InterPro" id="IPR045584">
    <property type="entry name" value="Pilin-like"/>
</dbReference>
<evidence type="ECO:0000256" key="1">
    <source>
        <dbReference type="ARBA" id="ARBA00004377"/>
    </source>
</evidence>
<feature type="transmembrane region" description="Helical" evidence="11">
    <location>
        <begin position="28"/>
        <end position="49"/>
    </location>
</feature>
<dbReference type="Pfam" id="PF12019">
    <property type="entry name" value="GspH"/>
    <property type="match status" value="1"/>
</dbReference>
<dbReference type="NCBIfam" id="TIGR02532">
    <property type="entry name" value="IV_pilin_GFxxxE"/>
    <property type="match status" value="1"/>
</dbReference>
<dbReference type="InterPro" id="IPR022346">
    <property type="entry name" value="T2SS_GspH"/>
</dbReference>
<dbReference type="eggNOG" id="COG4970">
    <property type="taxonomic scope" value="Bacteria"/>
</dbReference>
<keyword evidence="5" id="KW-0997">Cell inner membrane</keyword>
<feature type="domain" description="General secretion pathway GspH" evidence="12">
    <location>
        <begin position="67"/>
        <end position="168"/>
    </location>
</feature>
<accession>Q47HP1</accession>
<organism evidence="13">
    <name type="scientific">Dechloromonas aromatica (strain RCB)</name>
    <dbReference type="NCBI Taxonomy" id="159087"/>
    <lineage>
        <taxon>Bacteria</taxon>
        <taxon>Pseudomonadati</taxon>
        <taxon>Pseudomonadota</taxon>
        <taxon>Betaproteobacteria</taxon>
        <taxon>Rhodocyclales</taxon>
        <taxon>Azonexaceae</taxon>
        <taxon>Dechloromonas</taxon>
    </lineage>
</organism>
<dbReference type="SUPFAM" id="SSF54523">
    <property type="entry name" value="Pili subunits"/>
    <property type="match status" value="1"/>
</dbReference>
<gene>
    <name evidence="13" type="ordered locus">Daro_0884</name>
</gene>
<dbReference type="PROSITE" id="PS00409">
    <property type="entry name" value="PROKAR_NTER_METHYL"/>
    <property type="match status" value="1"/>
</dbReference>
<dbReference type="GO" id="GO:0005886">
    <property type="term" value="C:plasma membrane"/>
    <property type="evidence" value="ECO:0007669"/>
    <property type="project" value="UniProtKB-SubCell"/>
</dbReference>
<dbReference type="Gene3D" id="3.30.700.10">
    <property type="entry name" value="Glycoprotein, Type 4 Pilin"/>
    <property type="match status" value="1"/>
</dbReference>
<keyword evidence="3" id="KW-1003">Cell membrane</keyword>
<evidence type="ECO:0000256" key="2">
    <source>
        <dbReference type="ARBA" id="ARBA00021549"/>
    </source>
</evidence>
<evidence type="ECO:0000256" key="8">
    <source>
        <dbReference type="ARBA" id="ARBA00023136"/>
    </source>
</evidence>
<evidence type="ECO:0000313" key="13">
    <source>
        <dbReference type="EMBL" id="AAZ45640.1"/>
    </source>
</evidence>
<reference evidence="13" key="1">
    <citation type="submission" date="2005-08" db="EMBL/GenBank/DDBJ databases">
        <title>Complete sequence of Dechloromonas aromatica RCB.</title>
        <authorList>
            <person name="Salinero K.K."/>
            <person name="Copeland A."/>
            <person name="Lucas S."/>
            <person name="Lapidus A."/>
            <person name="Barry K."/>
            <person name="Detter J.C."/>
            <person name="Glavina T."/>
            <person name="Hammon N."/>
            <person name="Israni S."/>
            <person name="Pitluck S."/>
            <person name="Di Bartolo G."/>
            <person name="Trong S."/>
            <person name="Schmutz J."/>
            <person name="Larimer F."/>
            <person name="Land M."/>
            <person name="Ivanova N."/>
            <person name="Richardson P."/>
        </authorList>
    </citation>
    <scope>NUCLEOTIDE SEQUENCE</scope>
    <source>
        <strain evidence="13">RCB</strain>
    </source>
</reference>
<dbReference type="InterPro" id="IPR012902">
    <property type="entry name" value="N_methyl_site"/>
</dbReference>
<evidence type="ECO:0000256" key="10">
    <source>
        <dbReference type="ARBA" id="ARBA00030775"/>
    </source>
</evidence>
<evidence type="ECO:0000256" key="11">
    <source>
        <dbReference type="SAM" id="Phobius"/>
    </source>
</evidence>
<name>Q47HP1_DECAR</name>
<evidence type="ECO:0000256" key="9">
    <source>
        <dbReference type="ARBA" id="ARBA00025772"/>
    </source>
</evidence>
<keyword evidence="8 11" id="KW-0472">Membrane</keyword>
<evidence type="ECO:0000256" key="7">
    <source>
        <dbReference type="ARBA" id="ARBA00022989"/>
    </source>
</evidence>
<dbReference type="EMBL" id="CP000089">
    <property type="protein sequence ID" value="AAZ45640.1"/>
    <property type="molecule type" value="Genomic_DNA"/>
</dbReference>
<keyword evidence="6 11" id="KW-0812">Transmembrane</keyword>
<dbReference type="GO" id="GO:0015628">
    <property type="term" value="P:protein secretion by the type II secretion system"/>
    <property type="evidence" value="ECO:0007669"/>
    <property type="project" value="InterPro"/>
</dbReference>
<proteinExistence type="inferred from homology"/>
<evidence type="ECO:0000256" key="3">
    <source>
        <dbReference type="ARBA" id="ARBA00022475"/>
    </source>
</evidence>
<dbReference type="AlphaFoldDB" id="Q47HP1"/>
<dbReference type="HOGENOM" id="CLU_137843_1_0_4"/>
<evidence type="ECO:0000256" key="5">
    <source>
        <dbReference type="ARBA" id="ARBA00022519"/>
    </source>
</evidence>
<evidence type="ECO:0000259" key="12">
    <source>
        <dbReference type="Pfam" id="PF12019"/>
    </source>
</evidence>
<protein>
    <recommendedName>
        <fullName evidence="2">Type II secretion system protein H</fullName>
    </recommendedName>
    <alternativeName>
        <fullName evidence="10">General secretion pathway protein H</fullName>
    </alternativeName>
</protein>
<keyword evidence="4" id="KW-0488">Methylation</keyword>
<dbReference type="KEGG" id="dar:Daro_0884"/>
<evidence type="ECO:0000256" key="6">
    <source>
        <dbReference type="ARBA" id="ARBA00022692"/>
    </source>
</evidence>
<comment type="subcellular location">
    <subcellularLocation>
        <location evidence="1">Cell inner membrane</location>
        <topology evidence="1">Single-pass membrane protein</topology>
    </subcellularLocation>
</comment>
<sequence>MIFRDGRPGVTAGPFVFSAVPVRRAGSAGFSLVELVVVIVLLGIVAAVVMPRWRGGSGFEERALHDQVVAALRYAQKSAVAARRTVCVSFSTSPSKVDFSISSTYPAANCSIGSLLAGPDGTNLSIAASGSIAITSSASSLTFDAAGRPSAAASITVSGLPASLAITVESETGYVH</sequence>
<dbReference type="STRING" id="159087.Daro_0884"/>
<keyword evidence="7 11" id="KW-1133">Transmembrane helix</keyword>
<dbReference type="GO" id="GO:0015627">
    <property type="term" value="C:type II protein secretion system complex"/>
    <property type="evidence" value="ECO:0007669"/>
    <property type="project" value="InterPro"/>
</dbReference>
<dbReference type="Pfam" id="PF07963">
    <property type="entry name" value="N_methyl"/>
    <property type="match status" value="1"/>
</dbReference>
<evidence type="ECO:0000256" key="4">
    <source>
        <dbReference type="ARBA" id="ARBA00022481"/>
    </source>
</evidence>
<comment type="similarity">
    <text evidence="9">Belongs to the GSP H family.</text>
</comment>